<keyword evidence="4" id="KW-1185">Reference proteome</keyword>
<sequence length="326" mass="37196">MSDAPMSETPIREALAPEYTAGQRPITPLQLRDLSGKSNAPAFVRVLLQYLLIAVTGAAIWQVKTQVGGLWALPLVVLQGFLVSFQFMLVHETAHRTAFRSRWPNLLFGHISGAAIILPYEYYTQFHWDHHRYTQDTAQDPELVFRDPPRSLPMLIFAFSGITQVFKRLALILRHAITGRVTVPWVPEAKHRQIVAEARLYILAYLALAAVSVVLHSTLLLWVWIGPILVGQLMLRPYLLSEHTGCGHTRSAFENTRTTYTNALMRWFTWNMPYHAEHHAYPSVPFHALPALNRLVDDRIQHKGDGYRKVVRGVWAFMRDRMAATT</sequence>
<feature type="transmembrane region" description="Helical" evidence="1">
    <location>
        <begin position="69"/>
        <end position="91"/>
    </location>
</feature>
<keyword evidence="1" id="KW-0812">Transmembrane</keyword>
<organism evidence="3 4">
    <name type="scientific">Ferrovibrio xuzhouensis</name>
    <dbReference type="NCBI Taxonomy" id="1576914"/>
    <lineage>
        <taxon>Bacteria</taxon>
        <taxon>Pseudomonadati</taxon>
        <taxon>Pseudomonadota</taxon>
        <taxon>Alphaproteobacteria</taxon>
        <taxon>Rhodospirillales</taxon>
        <taxon>Rhodospirillaceae</taxon>
        <taxon>Ferrovibrio</taxon>
    </lineage>
</organism>
<evidence type="ECO:0000313" key="3">
    <source>
        <dbReference type="EMBL" id="MFC3677717.1"/>
    </source>
</evidence>
<feature type="domain" description="Fatty acid desaturase" evidence="2">
    <location>
        <begin position="71"/>
        <end position="308"/>
    </location>
</feature>
<evidence type="ECO:0000259" key="2">
    <source>
        <dbReference type="Pfam" id="PF00487"/>
    </source>
</evidence>
<keyword evidence="1" id="KW-0472">Membrane</keyword>
<dbReference type="PANTHER" id="PTHR12879">
    <property type="entry name" value="SPHINGOLIPID DELTA 4 DESATURASE/C-4 HYDROXYLASE PROTEIN DES2"/>
    <property type="match status" value="1"/>
</dbReference>
<dbReference type="EC" id="1.14.19.-" evidence="3"/>
<gene>
    <name evidence="3" type="ORF">ACFOOQ_19350</name>
</gene>
<keyword evidence="1" id="KW-1133">Transmembrane helix</keyword>
<dbReference type="InterPro" id="IPR005804">
    <property type="entry name" value="FA_desaturase_dom"/>
</dbReference>
<comment type="caution">
    <text evidence="3">The sequence shown here is derived from an EMBL/GenBank/DDBJ whole genome shotgun (WGS) entry which is preliminary data.</text>
</comment>
<evidence type="ECO:0000313" key="4">
    <source>
        <dbReference type="Proteomes" id="UP001595711"/>
    </source>
</evidence>
<reference evidence="4" key="1">
    <citation type="journal article" date="2019" name="Int. J. Syst. Evol. Microbiol.">
        <title>The Global Catalogue of Microorganisms (GCM) 10K type strain sequencing project: providing services to taxonomists for standard genome sequencing and annotation.</title>
        <authorList>
            <consortium name="The Broad Institute Genomics Platform"/>
            <consortium name="The Broad Institute Genome Sequencing Center for Infectious Disease"/>
            <person name="Wu L."/>
            <person name="Ma J."/>
        </authorList>
    </citation>
    <scope>NUCLEOTIDE SEQUENCE [LARGE SCALE GENOMIC DNA]</scope>
    <source>
        <strain evidence="4">KCTC 42182</strain>
    </source>
</reference>
<evidence type="ECO:0000256" key="1">
    <source>
        <dbReference type="SAM" id="Phobius"/>
    </source>
</evidence>
<dbReference type="GO" id="GO:0016491">
    <property type="term" value="F:oxidoreductase activity"/>
    <property type="evidence" value="ECO:0007669"/>
    <property type="project" value="UniProtKB-KW"/>
</dbReference>
<dbReference type="PANTHER" id="PTHR12879:SF8">
    <property type="entry name" value="SPHINGOLIPID DELTA(4)-DESATURASE DES1"/>
    <property type="match status" value="1"/>
</dbReference>
<name>A0ABV7VKZ6_9PROT</name>
<protein>
    <submittedName>
        <fullName evidence="3">Fatty acid desaturase</fullName>
        <ecNumber evidence="3">1.14.19.-</ecNumber>
    </submittedName>
</protein>
<feature type="transmembrane region" description="Helical" evidence="1">
    <location>
        <begin position="103"/>
        <end position="123"/>
    </location>
</feature>
<dbReference type="Pfam" id="PF00487">
    <property type="entry name" value="FA_desaturase"/>
    <property type="match status" value="1"/>
</dbReference>
<dbReference type="EMBL" id="JBHRYJ010000005">
    <property type="protein sequence ID" value="MFC3677717.1"/>
    <property type="molecule type" value="Genomic_DNA"/>
</dbReference>
<feature type="transmembrane region" description="Helical" evidence="1">
    <location>
        <begin position="200"/>
        <end position="225"/>
    </location>
</feature>
<keyword evidence="3" id="KW-0560">Oxidoreductase</keyword>
<accession>A0ABV7VKZ6</accession>
<dbReference type="Proteomes" id="UP001595711">
    <property type="component" value="Unassembled WGS sequence"/>
</dbReference>
<dbReference type="RefSeq" id="WP_379729305.1">
    <property type="nucleotide sequence ID" value="NZ_JBHRYJ010000005.1"/>
</dbReference>
<feature type="transmembrane region" description="Helical" evidence="1">
    <location>
        <begin position="42"/>
        <end position="63"/>
    </location>
</feature>
<proteinExistence type="predicted"/>